<sequence length="173" mass="20166">MNSFLLFVSKWRILLLLFLLFLMTNFLMSAFMPKEHALDLKFGYSVEEAYEALGRLDADEREGYHFGILTLDMPYLVIYFLLFSGILVKIWKKKQVVFIPFLIMVFDFLENISVLSMLRLFPERNEPVAVFASIFTTSKWVMIGILAVFIILGLILHFFKRSKAESVSAEQKN</sequence>
<protein>
    <submittedName>
        <fullName evidence="2">Uncharacterized protein</fullName>
    </submittedName>
</protein>
<dbReference type="Proteomes" id="UP000236736">
    <property type="component" value="Unassembled WGS sequence"/>
</dbReference>
<proteinExistence type="predicted"/>
<name>A0A1H5XEU2_9BACT</name>
<reference evidence="3" key="1">
    <citation type="submission" date="2016-10" db="EMBL/GenBank/DDBJ databases">
        <authorList>
            <person name="Varghese N."/>
            <person name="Submissions S."/>
        </authorList>
    </citation>
    <scope>NUCLEOTIDE SEQUENCE [LARGE SCALE GENOMIC DNA]</scope>
    <source>
        <strain evidence="3">DSM 17298</strain>
    </source>
</reference>
<dbReference type="EMBL" id="FNVR01000013">
    <property type="protein sequence ID" value="SEG09867.1"/>
    <property type="molecule type" value="Genomic_DNA"/>
</dbReference>
<keyword evidence="1" id="KW-1133">Transmembrane helix</keyword>
<feature type="transmembrane region" description="Helical" evidence="1">
    <location>
        <begin position="140"/>
        <end position="159"/>
    </location>
</feature>
<gene>
    <name evidence="2" type="ORF">SAMN03080598_02471</name>
</gene>
<feature type="transmembrane region" description="Helical" evidence="1">
    <location>
        <begin position="73"/>
        <end position="91"/>
    </location>
</feature>
<feature type="transmembrane region" description="Helical" evidence="1">
    <location>
        <begin position="98"/>
        <end position="120"/>
    </location>
</feature>
<dbReference type="RefSeq" id="WP_146064390.1">
    <property type="nucleotide sequence ID" value="NZ_FNVR01000013.1"/>
</dbReference>
<dbReference type="AlphaFoldDB" id="A0A1H5XEU2"/>
<evidence type="ECO:0000256" key="1">
    <source>
        <dbReference type="SAM" id="Phobius"/>
    </source>
</evidence>
<keyword evidence="3" id="KW-1185">Reference proteome</keyword>
<keyword evidence="1" id="KW-0472">Membrane</keyword>
<accession>A0A1H5XEU2</accession>
<keyword evidence="1" id="KW-0812">Transmembrane</keyword>
<evidence type="ECO:0000313" key="2">
    <source>
        <dbReference type="EMBL" id="SEG09867.1"/>
    </source>
</evidence>
<dbReference type="OrthoDB" id="1453014at2"/>
<organism evidence="2 3">
    <name type="scientific">Algoriphagus boritolerans DSM 17298 = JCM 18970</name>
    <dbReference type="NCBI Taxonomy" id="1120964"/>
    <lineage>
        <taxon>Bacteria</taxon>
        <taxon>Pseudomonadati</taxon>
        <taxon>Bacteroidota</taxon>
        <taxon>Cytophagia</taxon>
        <taxon>Cytophagales</taxon>
        <taxon>Cyclobacteriaceae</taxon>
        <taxon>Algoriphagus</taxon>
    </lineage>
</organism>
<evidence type="ECO:0000313" key="3">
    <source>
        <dbReference type="Proteomes" id="UP000236736"/>
    </source>
</evidence>